<protein>
    <submittedName>
        <fullName evidence="1">Cysteine-rich CPXCG</fullName>
    </submittedName>
</protein>
<reference evidence="2" key="1">
    <citation type="submission" date="2016-10" db="EMBL/GenBank/DDBJ databases">
        <authorList>
            <person name="Varghese N."/>
            <person name="Submissions S."/>
        </authorList>
    </citation>
    <scope>NUCLEOTIDE SEQUENCE [LARGE SCALE GENOMIC DNA]</scope>
    <source>
        <strain evidence="2">CGMCC 1.6494</strain>
    </source>
</reference>
<organism evidence="1 2">
    <name type="scientific">Vreelandella arcis</name>
    <dbReference type="NCBI Taxonomy" id="416873"/>
    <lineage>
        <taxon>Bacteria</taxon>
        <taxon>Pseudomonadati</taxon>
        <taxon>Pseudomonadota</taxon>
        <taxon>Gammaproteobacteria</taxon>
        <taxon>Oceanospirillales</taxon>
        <taxon>Halomonadaceae</taxon>
        <taxon>Vreelandella</taxon>
    </lineage>
</organism>
<proteinExistence type="predicted"/>
<dbReference type="InterPro" id="IPR025990">
    <property type="entry name" value="zinc_ribbon_bacterial"/>
</dbReference>
<evidence type="ECO:0000313" key="2">
    <source>
        <dbReference type="Proteomes" id="UP000199677"/>
    </source>
</evidence>
<dbReference type="Pfam" id="PF14255">
    <property type="entry name" value="Zn_ribbon_21"/>
    <property type="match status" value="1"/>
</dbReference>
<gene>
    <name evidence="1" type="ORF">SAMN04487951_11170</name>
</gene>
<sequence>MQEDTLVEYDVYCPYCDTLLTLLIDASQGSHVTWEDCHQCCAPIQLDIEVSLITGELDSVRVGSDDDVL</sequence>
<keyword evidence="2" id="KW-1185">Reference proteome</keyword>
<dbReference type="AlphaFoldDB" id="A0A1H0G3F7"/>
<dbReference type="OrthoDB" id="9814566at2"/>
<accession>A0A1H0G3F7</accession>
<dbReference type="Proteomes" id="UP000199677">
    <property type="component" value="Unassembled WGS sequence"/>
</dbReference>
<dbReference type="EMBL" id="FNII01000011">
    <property type="protein sequence ID" value="SDO01364.1"/>
    <property type="molecule type" value="Genomic_DNA"/>
</dbReference>
<name>A0A1H0G3F7_9GAMM</name>
<dbReference type="RefSeq" id="WP_089707119.1">
    <property type="nucleotide sequence ID" value="NZ_FNII01000011.1"/>
</dbReference>
<dbReference type="STRING" id="416873.SAMN04487951_11170"/>
<evidence type="ECO:0000313" key="1">
    <source>
        <dbReference type="EMBL" id="SDO01364.1"/>
    </source>
</evidence>